<comment type="caution">
    <text evidence="1">The sequence shown here is derived from an EMBL/GenBank/DDBJ whole genome shotgun (WGS) entry which is preliminary data.</text>
</comment>
<name>S2WJE5_9ACTN</name>
<accession>S2WJE5</accession>
<dbReference type="HOGENOM" id="CLU_2001852_0_0_11"/>
<evidence type="ECO:0000313" key="2">
    <source>
        <dbReference type="Proteomes" id="UP000014417"/>
    </source>
</evidence>
<sequence>MSQWFKRWSKPEVVVDDQGGYWFLTAGDLYRNIDQEDLLEADELEELHGPCAPMMYEHEDTGIKVSAYAIARGLDDEIRALSDSAADAQNDKTREFLLAKALAATKTLRRVRKLGNEIFELRGV</sequence>
<evidence type="ECO:0000313" key="1">
    <source>
        <dbReference type="EMBL" id="EPD32737.1"/>
    </source>
</evidence>
<dbReference type="Proteomes" id="UP000014417">
    <property type="component" value="Unassembled WGS sequence"/>
</dbReference>
<dbReference type="EMBL" id="AGZR01000007">
    <property type="protein sequence ID" value="EPD32737.1"/>
    <property type="molecule type" value="Genomic_DNA"/>
</dbReference>
<organism evidence="1 2">
    <name type="scientific">Propionimicrobium lymphophilum ACS-093-V-SCH5</name>
    <dbReference type="NCBI Taxonomy" id="883161"/>
    <lineage>
        <taxon>Bacteria</taxon>
        <taxon>Bacillati</taxon>
        <taxon>Actinomycetota</taxon>
        <taxon>Actinomycetes</taxon>
        <taxon>Propionibacteriales</taxon>
        <taxon>Propionibacteriaceae</taxon>
        <taxon>Propionimicrobium</taxon>
    </lineage>
</organism>
<reference evidence="1 2" key="1">
    <citation type="submission" date="2013-04" db="EMBL/GenBank/DDBJ databases">
        <title>The Genome Sequence of Propionimicrobium lymphophilum ACS-093-V-SCH5.</title>
        <authorList>
            <consortium name="The Broad Institute Genomics Platform"/>
            <person name="Earl A."/>
            <person name="Ward D."/>
            <person name="Feldgarden M."/>
            <person name="Gevers D."/>
            <person name="Saerens B."/>
            <person name="Vaneechoutte M."/>
            <person name="Walker B."/>
            <person name="Young S."/>
            <person name="Zeng Q."/>
            <person name="Gargeya S."/>
            <person name="Fitzgerald M."/>
            <person name="Haas B."/>
            <person name="Abouelleil A."/>
            <person name="Allen A.W."/>
            <person name="Alvarado L."/>
            <person name="Arachchi H.M."/>
            <person name="Berlin A.M."/>
            <person name="Chapman S.B."/>
            <person name="Gainer-Dewar J."/>
            <person name="Goldberg J."/>
            <person name="Griggs A."/>
            <person name="Gujja S."/>
            <person name="Hansen M."/>
            <person name="Howarth C."/>
            <person name="Imamovic A."/>
            <person name="Ireland A."/>
            <person name="Larimer J."/>
            <person name="McCowan C."/>
            <person name="Murphy C."/>
            <person name="Pearson M."/>
            <person name="Poon T.W."/>
            <person name="Priest M."/>
            <person name="Roberts A."/>
            <person name="Saif S."/>
            <person name="Shea T."/>
            <person name="Sisk P."/>
            <person name="Sykes S."/>
            <person name="Wortman J."/>
            <person name="Nusbaum C."/>
            <person name="Birren B."/>
        </authorList>
    </citation>
    <scope>NUCLEOTIDE SEQUENCE [LARGE SCALE GENOMIC DNA]</scope>
    <source>
        <strain evidence="1 2">ACS-093-V-SCH5</strain>
    </source>
</reference>
<dbReference type="STRING" id="883161.HMPREF9306_01259"/>
<protein>
    <submittedName>
        <fullName evidence="1">Uncharacterized protein</fullName>
    </submittedName>
</protein>
<dbReference type="AlphaFoldDB" id="S2WJE5"/>
<gene>
    <name evidence="1" type="ORF">HMPREF9306_01259</name>
</gene>
<keyword evidence="2" id="KW-1185">Reference proteome</keyword>
<proteinExistence type="predicted"/>
<dbReference type="RefSeq" id="WP_016456089.1">
    <property type="nucleotide sequence ID" value="NZ_KE150269.1"/>
</dbReference>